<dbReference type="STRING" id="1122133.SAMN02745157_3457"/>
<proteinExistence type="predicted"/>
<dbReference type="InterPro" id="IPR007523">
    <property type="entry name" value="NDUFAF3/AAMDC"/>
</dbReference>
<dbReference type="Pfam" id="PF04430">
    <property type="entry name" value="DUF498"/>
    <property type="match status" value="1"/>
</dbReference>
<name>A0A1M5GN05_9HYPH</name>
<evidence type="ECO:0000313" key="2">
    <source>
        <dbReference type="Proteomes" id="UP000184485"/>
    </source>
</evidence>
<dbReference type="OrthoDB" id="7351393at2"/>
<dbReference type="CDD" id="cd00248">
    <property type="entry name" value="Mth938-like"/>
    <property type="match status" value="1"/>
</dbReference>
<accession>A0A1M5GN05</accession>
<dbReference type="InterPro" id="IPR036748">
    <property type="entry name" value="MTH938-like_sf"/>
</dbReference>
<protein>
    <submittedName>
        <fullName evidence="1">Uncharacterized conserved protein, contains Mth938-like domain</fullName>
    </submittedName>
</protein>
<dbReference type="Proteomes" id="UP000184485">
    <property type="component" value="Unassembled WGS sequence"/>
</dbReference>
<dbReference type="RefSeq" id="WP_073055094.1">
    <property type="nucleotide sequence ID" value="NZ_FQUP01000003.1"/>
</dbReference>
<dbReference type="SUPFAM" id="SSF64076">
    <property type="entry name" value="MTH938-like"/>
    <property type="match status" value="1"/>
</dbReference>
<dbReference type="PANTHER" id="PTHR21192">
    <property type="entry name" value="NUCLEAR PROTEIN E3-3"/>
    <property type="match status" value="1"/>
</dbReference>
<dbReference type="Gene3D" id="3.40.1230.10">
    <property type="entry name" value="MTH938-like"/>
    <property type="match status" value="1"/>
</dbReference>
<sequence length="134" mass="13866">MALFKRPPAIVPRQQHLPQQVPIDAYGGEAGFRFAEMAHPGSILALPSGIYGWAPKSATEIDAETLAPVIDEAASIAVLVIGTGSDIAAIPAPLRQALREASIGVEIMATGSAVRTYNILLAEGRSVAAALIAP</sequence>
<keyword evidence="2" id="KW-1185">Reference proteome</keyword>
<gene>
    <name evidence="1" type="ORF">SAMN02745157_3457</name>
</gene>
<dbReference type="AlphaFoldDB" id="A0A1M5GN05"/>
<reference evidence="1 2" key="1">
    <citation type="submission" date="2016-11" db="EMBL/GenBank/DDBJ databases">
        <authorList>
            <person name="Jaros S."/>
            <person name="Januszkiewicz K."/>
            <person name="Wedrychowicz H."/>
        </authorList>
    </citation>
    <scope>NUCLEOTIDE SEQUENCE [LARGE SCALE GENOMIC DNA]</scope>
    <source>
        <strain evidence="1 2">DSM 19436</strain>
    </source>
</reference>
<organism evidence="1 2">
    <name type="scientific">Kaistia soli DSM 19436</name>
    <dbReference type="NCBI Taxonomy" id="1122133"/>
    <lineage>
        <taxon>Bacteria</taxon>
        <taxon>Pseudomonadati</taxon>
        <taxon>Pseudomonadota</taxon>
        <taxon>Alphaproteobacteria</taxon>
        <taxon>Hyphomicrobiales</taxon>
        <taxon>Kaistiaceae</taxon>
        <taxon>Kaistia</taxon>
    </lineage>
</organism>
<dbReference type="EMBL" id="FQUP01000003">
    <property type="protein sequence ID" value="SHG04892.1"/>
    <property type="molecule type" value="Genomic_DNA"/>
</dbReference>
<dbReference type="PANTHER" id="PTHR21192:SF2">
    <property type="entry name" value="NADH DEHYDROGENASE [UBIQUINONE] 1 ALPHA SUBCOMPLEX ASSEMBLY FACTOR 3"/>
    <property type="match status" value="1"/>
</dbReference>
<evidence type="ECO:0000313" key="1">
    <source>
        <dbReference type="EMBL" id="SHG04892.1"/>
    </source>
</evidence>